<feature type="site" description="Positions MEP for the nucleophilic attack" evidence="3">
    <location>
        <position position="206"/>
    </location>
</feature>
<dbReference type="HAMAP" id="MF_00108">
    <property type="entry name" value="IspD"/>
    <property type="match status" value="1"/>
</dbReference>
<comment type="caution">
    <text evidence="4">The sequence shown here is derived from an EMBL/GenBank/DDBJ whole genome shotgun (WGS) entry which is preliminary data.</text>
</comment>
<protein>
    <recommendedName>
        <fullName evidence="3">2-C-methyl-D-erythritol 4-phosphate cytidylyltransferase</fullName>
        <ecNumber evidence="3">2.7.7.60</ecNumber>
    </recommendedName>
    <alternativeName>
        <fullName evidence="3">4-diphosphocytidyl-2C-methyl-D-erythritol synthase</fullName>
    </alternativeName>
    <alternativeName>
        <fullName evidence="3">MEP cytidylyltransferase</fullName>
        <shortName evidence="3">MCT</shortName>
    </alternativeName>
</protein>
<dbReference type="InterPro" id="IPR029044">
    <property type="entry name" value="Nucleotide-diphossugar_trans"/>
</dbReference>
<feature type="site" description="Transition state stabilizer" evidence="3">
    <location>
        <position position="15"/>
    </location>
</feature>
<dbReference type="Proteomes" id="UP000011135">
    <property type="component" value="Unassembled WGS sequence"/>
</dbReference>
<dbReference type="AlphaFoldDB" id="L8JUU9"/>
<evidence type="ECO:0000256" key="2">
    <source>
        <dbReference type="ARBA" id="ARBA00022695"/>
    </source>
</evidence>
<dbReference type="PANTHER" id="PTHR32125">
    <property type="entry name" value="2-C-METHYL-D-ERYTHRITOL 4-PHOSPHATE CYTIDYLYLTRANSFERASE, CHLOROPLASTIC"/>
    <property type="match status" value="1"/>
</dbReference>
<feature type="site" description="Transition state stabilizer" evidence="3">
    <location>
        <position position="22"/>
    </location>
</feature>
<sequence>MKEFAIIVAGGKGTRMNSLTPKQFIPLNGLPILMHTVNAFFNYSKNIHLILVLPEDDIPTWRDLCLKHNFDKPVAITAGGESRFQSVKNGLDQITDAAGLVAIHDGVRPLISADMIGASFRLAAIHKSAIAAVGLKESLRVTDQDTTKAVDRSNYRLIQTPQTFDLQMIKNAYKIKETADLTDDASVAEKAGNKISLFEGSYENIKVTTPEDLVIAEALIKSKNTGSDYTLK</sequence>
<dbReference type="EMBL" id="AMZN01000015">
    <property type="protein sequence ID" value="ELR72756.1"/>
    <property type="molecule type" value="Genomic_DNA"/>
</dbReference>
<reference evidence="4 5" key="1">
    <citation type="submission" date="2012-12" db="EMBL/GenBank/DDBJ databases">
        <title>Genome assembly of Fulvivirga imtechensis AK7.</title>
        <authorList>
            <person name="Nupur N."/>
            <person name="Khatri I."/>
            <person name="Kumar R."/>
            <person name="Subramanian S."/>
            <person name="Pinnaka A."/>
        </authorList>
    </citation>
    <scope>NUCLEOTIDE SEQUENCE [LARGE SCALE GENOMIC DNA]</scope>
    <source>
        <strain evidence="4 5">AK7</strain>
    </source>
</reference>
<evidence type="ECO:0000313" key="4">
    <source>
        <dbReference type="EMBL" id="ELR72756.1"/>
    </source>
</evidence>
<name>L8JUU9_9BACT</name>
<dbReference type="InterPro" id="IPR001228">
    <property type="entry name" value="IspD"/>
</dbReference>
<dbReference type="eggNOG" id="COG1211">
    <property type="taxonomic scope" value="Bacteria"/>
</dbReference>
<dbReference type="FunFam" id="3.90.550.10:FF:000003">
    <property type="entry name" value="2-C-methyl-D-erythritol 4-phosphate cytidylyltransferase"/>
    <property type="match status" value="1"/>
</dbReference>
<keyword evidence="3" id="KW-0414">Isoprene biosynthesis</keyword>
<evidence type="ECO:0000313" key="5">
    <source>
        <dbReference type="Proteomes" id="UP000011135"/>
    </source>
</evidence>
<dbReference type="OrthoDB" id="9806837at2"/>
<feature type="site" description="Positions MEP for the nucleophilic attack" evidence="3">
    <location>
        <position position="152"/>
    </location>
</feature>
<organism evidence="4 5">
    <name type="scientific">Fulvivirga imtechensis AK7</name>
    <dbReference type="NCBI Taxonomy" id="1237149"/>
    <lineage>
        <taxon>Bacteria</taxon>
        <taxon>Pseudomonadati</taxon>
        <taxon>Bacteroidota</taxon>
        <taxon>Cytophagia</taxon>
        <taxon>Cytophagales</taxon>
        <taxon>Fulvivirgaceae</taxon>
        <taxon>Fulvivirga</taxon>
    </lineage>
</organism>
<evidence type="ECO:0000256" key="3">
    <source>
        <dbReference type="HAMAP-Rule" id="MF_00108"/>
    </source>
</evidence>
<keyword evidence="1 3" id="KW-0808">Transferase</keyword>
<comment type="catalytic activity">
    <reaction evidence="3">
        <text>2-C-methyl-D-erythritol 4-phosphate + CTP + H(+) = 4-CDP-2-C-methyl-D-erythritol + diphosphate</text>
        <dbReference type="Rhea" id="RHEA:13429"/>
        <dbReference type="ChEBI" id="CHEBI:15378"/>
        <dbReference type="ChEBI" id="CHEBI:33019"/>
        <dbReference type="ChEBI" id="CHEBI:37563"/>
        <dbReference type="ChEBI" id="CHEBI:57823"/>
        <dbReference type="ChEBI" id="CHEBI:58262"/>
        <dbReference type="EC" id="2.7.7.60"/>
    </reaction>
</comment>
<dbReference type="EC" id="2.7.7.60" evidence="3"/>
<dbReference type="NCBIfam" id="TIGR00453">
    <property type="entry name" value="ispD"/>
    <property type="match status" value="1"/>
</dbReference>
<evidence type="ECO:0000256" key="1">
    <source>
        <dbReference type="ARBA" id="ARBA00022679"/>
    </source>
</evidence>
<dbReference type="NCBIfam" id="NF001186">
    <property type="entry name" value="PRK00155.2-3"/>
    <property type="match status" value="1"/>
</dbReference>
<dbReference type="InterPro" id="IPR050088">
    <property type="entry name" value="IspD/TarI_cytidylyltransf_bact"/>
</dbReference>
<dbReference type="Pfam" id="PF01128">
    <property type="entry name" value="IspD"/>
    <property type="match status" value="1"/>
</dbReference>
<dbReference type="GO" id="GO:0019288">
    <property type="term" value="P:isopentenyl diphosphate biosynthetic process, methylerythritol 4-phosphate pathway"/>
    <property type="evidence" value="ECO:0007669"/>
    <property type="project" value="UniProtKB-UniRule"/>
</dbReference>
<proteinExistence type="inferred from homology"/>
<dbReference type="STRING" id="1237149.C900_01135"/>
<dbReference type="GO" id="GO:0050518">
    <property type="term" value="F:2-C-methyl-D-erythritol 4-phosphate cytidylyltransferase activity"/>
    <property type="evidence" value="ECO:0007669"/>
    <property type="project" value="UniProtKB-UniRule"/>
</dbReference>
<dbReference type="Gene3D" id="3.90.550.10">
    <property type="entry name" value="Spore Coat Polysaccharide Biosynthesis Protein SpsA, Chain A"/>
    <property type="match status" value="1"/>
</dbReference>
<dbReference type="PATRIC" id="fig|1237149.3.peg.1341"/>
<dbReference type="RefSeq" id="WP_009578809.1">
    <property type="nucleotide sequence ID" value="NZ_AMZN01000015.1"/>
</dbReference>
<comment type="similarity">
    <text evidence="3">Belongs to the IspD/TarI cytidylyltransferase family. IspD subfamily.</text>
</comment>
<keyword evidence="2 3" id="KW-0548">Nucleotidyltransferase</keyword>
<dbReference type="UniPathway" id="UPA00056">
    <property type="reaction ID" value="UER00093"/>
</dbReference>
<accession>L8JUU9</accession>
<dbReference type="PANTHER" id="PTHR32125:SF4">
    <property type="entry name" value="2-C-METHYL-D-ERYTHRITOL 4-PHOSPHATE CYTIDYLYLTRANSFERASE, CHLOROPLASTIC"/>
    <property type="match status" value="1"/>
</dbReference>
<dbReference type="InterPro" id="IPR034683">
    <property type="entry name" value="IspD/TarI"/>
</dbReference>
<keyword evidence="5" id="KW-1185">Reference proteome</keyword>
<comment type="function">
    <text evidence="3">Catalyzes the formation of 4-diphosphocytidyl-2-C-methyl-D-erythritol from CTP and 2-C-methyl-D-erythritol 4-phosphate (MEP).</text>
</comment>
<comment type="pathway">
    <text evidence="3">Isoprenoid biosynthesis; isopentenyl diphosphate biosynthesis via DXP pathway; isopentenyl diphosphate from 1-deoxy-D-xylulose 5-phosphate: step 2/6.</text>
</comment>
<gene>
    <name evidence="3" type="primary">ispD</name>
    <name evidence="4" type="ORF">C900_01135</name>
</gene>
<dbReference type="CDD" id="cd02516">
    <property type="entry name" value="CDP-ME_synthetase"/>
    <property type="match status" value="1"/>
</dbReference>
<dbReference type="SUPFAM" id="SSF53448">
    <property type="entry name" value="Nucleotide-diphospho-sugar transferases"/>
    <property type="match status" value="1"/>
</dbReference>